<protein>
    <recommendedName>
        <fullName evidence="2">DUF2303 family protein</fullName>
    </recommendedName>
</protein>
<evidence type="ECO:0008006" key="2">
    <source>
        <dbReference type="Google" id="ProtNLM"/>
    </source>
</evidence>
<evidence type="ECO:0000313" key="1">
    <source>
        <dbReference type="EMBL" id="DAE23259.1"/>
    </source>
</evidence>
<dbReference type="Pfam" id="PF10065">
    <property type="entry name" value="DUF2303"/>
    <property type="match status" value="1"/>
</dbReference>
<organism evidence="1">
    <name type="scientific">Myoviridae sp. ctTK08</name>
    <dbReference type="NCBI Taxonomy" id="2826656"/>
    <lineage>
        <taxon>Viruses</taxon>
        <taxon>Duplodnaviria</taxon>
        <taxon>Heunggongvirae</taxon>
        <taxon>Uroviricota</taxon>
        <taxon>Caudoviricetes</taxon>
    </lineage>
</organism>
<reference evidence="1" key="1">
    <citation type="journal article" date="2021" name="Proc. Natl. Acad. Sci. U.S.A.">
        <title>A Catalog of Tens of Thousands of Viruses from Human Metagenomes Reveals Hidden Associations with Chronic Diseases.</title>
        <authorList>
            <person name="Tisza M.J."/>
            <person name="Buck C.B."/>
        </authorList>
    </citation>
    <scope>NUCLEOTIDE SEQUENCE</scope>
    <source>
        <strain evidence="1">CtTK08</strain>
    </source>
</reference>
<name>A0A8S5QWM7_9CAUD</name>
<sequence>MSNSEQNIIQTALNAARNPSIVVAPDGQPLLLTPAENGAWESQKLARDQPERKRGTFQLHDVNSVIKFVEKHRQDGTEIYLNADFTKGNIEVIAVLNGHTAQAAGFGDFRANYKPQHTPSAAAWLQNNGERMNQSQFAAFLTNHARDIVSQNPDNPNAKLPSAAEVLDFALNLEYTEKTTFKQGYREQDGRINFTFTSEDAGKNEQNLKMYEKFGIAFTPYQGGDSFFVEALLRFRIDKNNGALVLWYEMQQVAAVMENAAQAIADKLQAAFADLPIYYGIPN</sequence>
<dbReference type="EMBL" id="BK015751">
    <property type="protein sequence ID" value="DAE23259.1"/>
    <property type="molecule type" value="Genomic_DNA"/>
</dbReference>
<dbReference type="InterPro" id="IPR019276">
    <property type="entry name" value="DUF2303"/>
</dbReference>
<accession>A0A8S5QWM7</accession>
<proteinExistence type="predicted"/>